<dbReference type="AlphaFoldDB" id="A0ABD6EDH7"/>
<reference evidence="1 2" key="1">
    <citation type="submission" date="2024-08" db="EMBL/GenBank/DDBJ databases">
        <title>Gnathostoma spinigerum genome.</title>
        <authorList>
            <person name="Gonzalez-Bertolin B."/>
            <person name="Monzon S."/>
            <person name="Zaballos A."/>
            <person name="Jimenez P."/>
            <person name="Dekumyoy P."/>
            <person name="Varona S."/>
            <person name="Cuesta I."/>
            <person name="Sumanam S."/>
            <person name="Adisakwattana P."/>
            <person name="Gasser R.B."/>
            <person name="Hernandez-Gonzalez A."/>
            <person name="Young N.D."/>
            <person name="Perteguer M.J."/>
        </authorList>
    </citation>
    <scope>NUCLEOTIDE SEQUENCE [LARGE SCALE GENOMIC DNA]</scope>
    <source>
        <strain evidence="1">AL3</strain>
        <tissue evidence="1">Liver</tissue>
    </source>
</reference>
<keyword evidence="2" id="KW-1185">Reference proteome</keyword>
<dbReference type="InterPro" id="IPR014710">
    <property type="entry name" value="RmlC-like_jellyroll"/>
</dbReference>
<dbReference type="NCBIfam" id="TIGR01221">
    <property type="entry name" value="rmlC"/>
    <property type="match status" value="1"/>
</dbReference>
<dbReference type="PANTHER" id="PTHR21047">
    <property type="entry name" value="DTDP-6-DEOXY-D-GLUCOSE-3,5 EPIMERASE"/>
    <property type="match status" value="1"/>
</dbReference>
<organism evidence="1 2">
    <name type="scientific">Gnathostoma spinigerum</name>
    <dbReference type="NCBI Taxonomy" id="75299"/>
    <lineage>
        <taxon>Eukaryota</taxon>
        <taxon>Metazoa</taxon>
        <taxon>Ecdysozoa</taxon>
        <taxon>Nematoda</taxon>
        <taxon>Chromadorea</taxon>
        <taxon>Rhabditida</taxon>
        <taxon>Spirurina</taxon>
        <taxon>Gnathostomatomorpha</taxon>
        <taxon>Gnathostomatoidea</taxon>
        <taxon>Gnathostomatidae</taxon>
        <taxon>Gnathostoma</taxon>
    </lineage>
</organism>
<comment type="caution">
    <text evidence="1">The sequence shown here is derived from an EMBL/GenBank/DDBJ whole genome shotgun (WGS) entry which is preliminary data.</text>
</comment>
<dbReference type="InterPro" id="IPR000888">
    <property type="entry name" value="RmlC-like"/>
</dbReference>
<proteinExistence type="predicted"/>
<dbReference type="Gene3D" id="2.60.120.10">
    <property type="entry name" value="Jelly Rolls"/>
    <property type="match status" value="1"/>
</dbReference>
<evidence type="ECO:0008006" key="3">
    <source>
        <dbReference type="Google" id="ProtNLM"/>
    </source>
</evidence>
<dbReference type="SUPFAM" id="SSF51182">
    <property type="entry name" value="RmlC-like cupins"/>
    <property type="match status" value="1"/>
</dbReference>
<name>A0ABD6EDH7_9BILA</name>
<dbReference type="CDD" id="cd00438">
    <property type="entry name" value="cupin_RmlC"/>
    <property type="match status" value="1"/>
</dbReference>
<gene>
    <name evidence="1" type="ORF">AB6A40_004768</name>
</gene>
<accession>A0ABD6EDH7</accession>
<sequence length="212" mass="24094">MNINTFSDTKQTMAKCVEKRVRTEIEDVGGISGLKLIRPKVFPDERGFFSETYNVDEWHRDLNFDEIFKQDNHSYSKYGVLRGLHSQPGMGKLVSCVSGQIFDVAVDIRPGSATYGQWHGEILDDKNMARFWIPDGFLHGFYTMSSEGAHVIYKCTAVYNPETEFGIDPLDAKIGVDWHFANKDEVILSDRDKQHPSFDSLLIKIKATNGVH</sequence>
<dbReference type="Pfam" id="PF00908">
    <property type="entry name" value="dTDP_sugar_isom"/>
    <property type="match status" value="1"/>
</dbReference>
<dbReference type="Proteomes" id="UP001608902">
    <property type="component" value="Unassembled WGS sequence"/>
</dbReference>
<dbReference type="InterPro" id="IPR011051">
    <property type="entry name" value="RmlC_Cupin_sf"/>
</dbReference>
<evidence type="ECO:0000313" key="2">
    <source>
        <dbReference type="Proteomes" id="UP001608902"/>
    </source>
</evidence>
<dbReference type="EMBL" id="JBGFUD010002829">
    <property type="protein sequence ID" value="MFH4978059.1"/>
    <property type="molecule type" value="Genomic_DNA"/>
</dbReference>
<evidence type="ECO:0000313" key="1">
    <source>
        <dbReference type="EMBL" id="MFH4978059.1"/>
    </source>
</evidence>
<protein>
    <recommendedName>
        <fullName evidence="3">dTDP-4-dehydrorhamnose 3,5-epimerase</fullName>
    </recommendedName>
</protein>
<dbReference type="PANTHER" id="PTHR21047:SF2">
    <property type="entry name" value="THYMIDINE DIPHOSPHO-4-KETO-RHAMNOSE 3,5-EPIMERASE"/>
    <property type="match status" value="1"/>
</dbReference>